<protein>
    <submittedName>
        <fullName evidence="2">Uncharacterized protein</fullName>
    </submittedName>
</protein>
<keyword evidence="1" id="KW-0472">Membrane</keyword>
<accession>X1I7F2</accession>
<sequence>RAEDNWRRARDHWSTGVCWGLLGSAYGIALVNIFSSLFVRGSSLIWALVFAMIAAVHTRGFTGTAVPVQASDSSDESRGED</sequence>
<organism evidence="2">
    <name type="scientific">marine sediment metagenome</name>
    <dbReference type="NCBI Taxonomy" id="412755"/>
    <lineage>
        <taxon>unclassified sequences</taxon>
        <taxon>metagenomes</taxon>
        <taxon>ecological metagenomes</taxon>
    </lineage>
</organism>
<feature type="non-terminal residue" evidence="2">
    <location>
        <position position="1"/>
    </location>
</feature>
<evidence type="ECO:0000256" key="1">
    <source>
        <dbReference type="SAM" id="Phobius"/>
    </source>
</evidence>
<name>X1I7F2_9ZZZZ</name>
<keyword evidence="1" id="KW-0812">Transmembrane</keyword>
<feature type="transmembrane region" description="Helical" evidence="1">
    <location>
        <begin position="12"/>
        <end position="31"/>
    </location>
</feature>
<proteinExistence type="predicted"/>
<gene>
    <name evidence="2" type="ORF">S03H2_54257</name>
</gene>
<evidence type="ECO:0000313" key="2">
    <source>
        <dbReference type="EMBL" id="GAH65215.1"/>
    </source>
</evidence>
<dbReference type="AlphaFoldDB" id="X1I7F2"/>
<comment type="caution">
    <text evidence="2">The sequence shown here is derived from an EMBL/GenBank/DDBJ whole genome shotgun (WGS) entry which is preliminary data.</text>
</comment>
<feature type="transmembrane region" description="Helical" evidence="1">
    <location>
        <begin position="37"/>
        <end position="56"/>
    </location>
</feature>
<dbReference type="EMBL" id="BARU01034579">
    <property type="protein sequence ID" value="GAH65215.1"/>
    <property type="molecule type" value="Genomic_DNA"/>
</dbReference>
<keyword evidence="1" id="KW-1133">Transmembrane helix</keyword>
<reference evidence="2" key="1">
    <citation type="journal article" date="2014" name="Front. Microbiol.">
        <title>High frequency of phylogenetically diverse reductive dehalogenase-homologous genes in deep subseafloor sedimentary metagenomes.</title>
        <authorList>
            <person name="Kawai M."/>
            <person name="Futagami T."/>
            <person name="Toyoda A."/>
            <person name="Takaki Y."/>
            <person name="Nishi S."/>
            <person name="Hori S."/>
            <person name="Arai W."/>
            <person name="Tsubouchi T."/>
            <person name="Morono Y."/>
            <person name="Uchiyama I."/>
            <person name="Ito T."/>
            <person name="Fujiyama A."/>
            <person name="Inagaki F."/>
            <person name="Takami H."/>
        </authorList>
    </citation>
    <scope>NUCLEOTIDE SEQUENCE</scope>
    <source>
        <strain evidence="2">Expedition CK06-06</strain>
    </source>
</reference>